<reference evidence="2" key="1">
    <citation type="submission" date="2014-03" db="EMBL/GenBank/DDBJ databases">
        <title>The Genome Sequence of Puccinia striiformis f. sp. tritici PST-78.</title>
        <authorList>
            <consortium name="The Broad Institute Genome Sequencing Platform"/>
            <person name="Cuomo C."/>
            <person name="Hulbert S."/>
            <person name="Chen X."/>
            <person name="Walker B."/>
            <person name="Young S.K."/>
            <person name="Zeng Q."/>
            <person name="Gargeya S."/>
            <person name="Fitzgerald M."/>
            <person name="Haas B."/>
            <person name="Abouelleil A."/>
            <person name="Alvarado L."/>
            <person name="Arachchi H.M."/>
            <person name="Berlin A.M."/>
            <person name="Chapman S.B."/>
            <person name="Goldberg J."/>
            <person name="Griggs A."/>
            <person name="Gujja S."/>
            <person name="Hansen M."/>
            <person name="Howarth C."/>
            <person name="Imamovic A."/>
            <person name="Larimer J."/>
            <person name="McCowan C."/>
            <person name="Montmayeur A."/>
            <person name="Murphy C."/>
            <person name="Neiman D."/>
            <person name="Pearson M."/>
            <person name="Priest M."/>
            <person name="Roberts A."/>
            <person name="Saif S."/>
            <person name="Shea T."/>
            <person name="Sisk P."/>
            <person name="Sykes S."/>
            <person name="Wortman J."/>
            <person name="Nusbaum C."/>
            <person name="Birren B."/>
        </authorList>
    </citation>
    <scope>NUCLEOTIDE SEQUENCE [LARGE SCALE GENOMIC DNA]</scope>
    <source>
        <strain evidence="2">race PST-78</strain>
    </source>
</reference>
<gene>
    <name evidence="1" type="ORF">PSTG_08536</name>
</gene>
<protein>
    <submittedName>
        <fullName evidence="1">Uncharacterized protein</fullName>
    </submittedName>
</protein>
<dbReference type="Proteomes" id="UP000054564">
    <property type="component" value="Unassembled WGS sequence"/>
</dbReference>
<keyword evidence="2" id="KW-1185">Reference proteome</keyword>
<accession>A0A0L0VG40</accession>
<organism evidence="1 2">
    <name type="scientific">Puccinia striiformis f. sp. tritici PST-78</name>
    <dbReference type="NCBI Taxonomy" id="1165861"/>
    <lineage>
        <taxon>Eukaryota</taxon>
        <taxon>Fungi</taxon>
        <taxon>Dikarya</taxon>
        <taxon>Basidiomycota</taxon>
        <taxon>Pucciniomycotina</taxon>
        <taxon>Pucciniomycetes</taxon>
        <taxon>Pucciniales</taxon>
        <taxon>Pucciniaceae</taxon>
        <taxon>Puccinia</taxon>
    </lineage>
</organism>
<evidence type="ECO:0000313" key="1">
    <source>
        <dbReference type="EMBL" id="KNE98262.1"/>
    </source>
</evidence>
<sequence length="201" mass="22924">MGEAEVIVAWMGMTNPKKEVNEKYPPHDQIESVVNQMCLLVEIKIAGDTDQREVLYYIQHLATKFFFGSCDVRSTQKTRAWPAQTAQLARFQKDFSATIVSHRLNEIDRNGGGSFFPLDWSIPLGSVSIGCDMALKRPFPREKKRFFFQSFGSAEADVRKSNVIVPYHYRDECGLVTHLHLIHTDLFAAASDTRVQNREPK</sequence>
<dbReference type="AlphaFoldDB" id="A0A0L0VG40"/>
<evidence type="ECO:0000313" key="2">
    <source>
        <dbReference type="Proteomes" id="UP000054564"/>
    </source>
</evidence>
<proteinExistence type="predicted"/>
<name>A0A0L0VG40_9BASI</name>
<comment type="caution">
    <text evidence="1">The sequence shown here is derived from an EMBL/GenBank/DDBJ whole genome shotgun (WGS) entry which is preliminary data.</text>
</comment>
<dbReference type="EMBL" id="AJIL01000059">
    <property type="protein sequence ID" value="KNE98262.1"/>
    <property type="molecule type" value="Genomic_DNA"/>
</dbReference>